<dbReference type="AlphaFoldDB" id="A0AAD6UY69"/>
<comment type="caution">
    <text evidence="3">The sequence shown here is derived from an EMBL/GenBank/DDBJ whole genome shotgun (WGS) entry which is preliminary data.</text>
</comment>
<evidence type="ECO:0000256" key="1">
    <source>
        <dbReference type="SAM" id="Coils"/>
    </source>
</evidence>
<feature type="coiled-coil region" evidence="1">
    <location>
        <begin position="802"/>
        <end position="829"/>
    </location>
</feature>
<feature type="compositionally biased region" description="Low complexity" evidence="2">
    <location>
        <begin position="330"/>
        <end position="356"/>
    </location>
</feature>
<feature type="coiled-coil region" evidence="1">
    <location>
        <begin position="577"/>
        <end position="643"/>
    </location>
</feature>
<evidence type="ECO:0000313" key="4">
    <source>
        <dbReference type="Proteomes" id="UP001219525"/>
    </source>
</evidence>
<organism evidence="3 4">
    <name type="scientific">Mycena pura</name>
    <dbReference type="NCBI Taxonomy" id="153505"/>
    <lineage>
        <taxon>Eukaryota</taxon>
        <taxon>Fungi</taxon>
        <taxon>Dikarya</taxon>
        <taxon>Basidiomycota</taxon>
        <taxon>Agaricomycotina</taxon>
        <taxon>Agaricomycetes</taxon>
        <taxon>Agaricomycetidae</taxon>
        <taxon>Agaricales</taxon>
        <taxon>Marasmiineae</taxon>
        <taxon>Mycenaceae</taxon>
        <taxon>Mycena</taxon>
    </lineage>
</organism>
<feature type="compositionally biased region" description="Polar residues" evidence="2">
    <location>
        <begin position="67"/>
        <end position="78"/>
    </location>
</feature>
<reference evidence="3" key="1">
    <citation type="submission" date="2023-03" db="EMBL/GenBank/DDBJ databases">
        <title>Massive genome expansion in bonnet fungi (Mycena s.s.) driven by repeated elements and novel gene families across ecological guilds.</title>
        <authorList>
            <consortium name="Lawrence Berkeley National Laboratory"/>
            <person name="Harder C.B."/>
            <person name="Miyauchi S."/>
            <person name="Viragh M."/>
            <person name="Kuo A."/>
            <person name="Thoen E."/>
            <person name="Andreopoulos B."/>
            <person name="Lu D."/>
            <person name="Skrede I."/>
            <person name="Drula E."/>
            <person name="Henrissat B."/>
            <person name="Morin E."/>
            <person name="Kohler A."/>
            <person name="Barry K."/>
            <person name="LaButti K."/>
            <person name="Morin E."/>
            <person name="Salamov A."/>
            <person name="Lipzen A."/>
            <person name="Mereny Z."/>
            <person name="Hegedus B."/>
            <person name="Baldrian P."/>
            <person name="Stursova M."/>
            <person name="Weitz H."/>
            <person name="Taylor A."/>
            <person name="Grigoriev I.V."/>
            <person name="Nagy L.G."/>
            <person name="Martin F."/>
            <person name="Kauserud H."/>
        </authorList>
    </citation>
    <scope>NUCLEOTIDE SEQUENCE</scope>
    <source>
        <strain evidence="3">9144</strain>
    </source>
</reference>
<keyword evidence="4" id="KW-1185">Reference proteome</keyword>
<feature type="region of interest" description="Disordered" evidence="2">
    <location>
        <begin position="1"/>
        <end position="48"/>
    </location>
</feature>
<feature type="compositionally biased region" description="Low complexity" evidence="2">
    <location>
        <begin position="941"/>
        <end position="961"/>
    </location>
</feature>
<protein>
    <submittedName>
        <fullName evidence="3">Uncharacterized protein</fullName>
    </submittedName>
</protein>
<feature type="region of interest" description="Disordered" evidence="2">
    <location>
        <begin position="210"/>
        <end position="229"/>
    </location>
</feature>
<sequence>MWNKLLKSKHAQEAADTGALAGPSLSPSKRKSVLKLHRDDGSLRLNSSLKLPSIPQKVRSTLNIHGNASQLTLTSQSPHKSETSRDLSRRASQEVVSTATRPKAARRSSFNLLSRRPSIDALRSSPPPPSASRQKESTSSNYTRERAVTVSGSVRSILREPNTPGTGKNVRFFSSEEYDIVAAENLEHQSAISRSTPPEDLFFEPLQQSSPAKSFSGMARPTSRPSRPSVTQIFAPSALTARDQASPLFEELDAPPIQLSTSLHVPNDGLPVKDGSRRQTADLEIIRFKDNSMADTTSVPSHHEVPIPHDRITPSSFRQTVFYSADSKRSSSSTSSMTDLDSSITSTSSSPSIGRSRSFSDTLFLSGTRASSSDGAFGSAISGCREGKDSAASEPDPFSVNAKTYYTPQTMIPSTPPNGASHHVRRASKEESIIFALQTQLDMQNELCGQFEADLRARDELVGVLRKKLAEVEEEETKKRKLLKAWKKKVLELEKTCRLLEEEVEGSRQESMDRSIMDEASSEALQILHRQISELEREKDAWKKTEVVLREELRRLEKLAGERRNESAMLRASLGSLSELEGKHKEEQMAMETLKSTVVALEQQRDEEKERHEAAERAWQTEKADLHNANIELTSEVNKVKQQFTCQNDELAVCKTRVSVAFNRAEEMAKSLEAAEAGTCALAMERDSMKLQFKKLLREEQGRIEAICQKLRASESHVVELEQDAQRNLQRVTDNEELMSKMKQEHSAALEAALQDATSKQLQIDAQTAVLFDSEQLKAQVCELQQESADKEVRMLQIMKQRAQDKQDLESLNIALDAKQQELELLKRRFGVRGTAGNTAAQTNKSTHQRRDSLVQATPRMARPSSIASESGVEADRERKASADGGSKIPALGRSTRLNTSANTAPTLSKVTFGSMGPPPLRPRSSVVGAPTVGLRTLARSSSATYSSTKTKTAKPSTTTANPAVPAVEQGEKENADATASRRLSRIPTLAM</sequence>
<feature type="compositionally biased region" description="Basic and acidic residues" evidence="2">
    <location>
        <begin position="301"/>
        <end position="312"/>
    </location>
</feature>
<proteinExistence type="predicted"/>
<feature type="region of interest" description="Disordered" evidence="2">
    <location>
        <begin position="328"/>
        <end position="356"/>
    </location>
</feature>
<evidence type="ECO:0000313" key="3">
    <source>
        <dbReference type="EMBL" id="KAJ7197248.1"/>
    </source>
</evidence>
<feature type="compositionally biased region" description="Basic and acidic residues" evidence="2">
    <location>
        <begin position="79"/>
        <end position="92"/>
    </location>
</feature>
<feature type="compositionally biased region" description="Polar residues" evidence="2">
    <location>
        <begin position="896"/>
        <end position="912"/>
    </location>
</feature>
<feature type="region of interest" description="Disordered" evidence="2">
    <location>
        <begin position="67"/>
        <end position="148"/>
    </location>
</feature>
<dbReference type="Proteomes" id="UP001219525">
    <property type="component" value="Unassembled WGS sequence"/>
</dbReference>
<keyword evidence="1" id="KW-0175">Coiled coil</keyword>
<feature type="coiled-coil region" evidence="1">
    <location>
        <begin position="465"/>
        <end position="552"/>
    </location>
</feature>
<feature type="region of interest" description="Disordered" evidence="2">
    <location>
        <begin position="836"/>
        <end position="992"/>
    </location>
</feature>
<evidence type="ECO:0000256" key="2">
    <source>
        <dbReference type="SAM" id="MobiDB-lite"/>
    </source>
</evidence>
<name>A0AAD6UY69_9AGAR</name>
<gene>
    <name evidence="3" type="ORF">GGX14DRAFT_668782</name>
</gene>
<feature type="compositionally biased region" description="Polar residues" evidence="2">
    <location>
        <begin position="836"/>
        <end position="846"/>
    </location>
</feature>
<feature type="region of interest" description="Disordered" evidence="2">
    <location>
        <begin position="294"/>
        <end position="313"/>
    </location>
</feature>
<accession>A0AAD6UY69</accession>
<dbReference type="EMBL" id="JARJCW010000079">
    <property type="protein sequence ID" value="KAJ7197248.1"/>
    <property type="molecule type" value="Genomic_DNA"/>
</dbReference>